<feature type="region of interest" description="Disordered" evidence="1">
    <location>
        <begin position="1"/>
        <end position="25"/>
    </location>
</feature>
<evidence type="ECO:0000313" key="3">
    <source>
        <dbReference type="EMBL" id="UXY25070.1"/>
    </source>
</evidence>
<name>A0ABY6EE91_9ACTN</name>
<dbReference type="Proteomes" id="UP001061298">
    <property type="component" value="Plasmid punmamed2"/>
</dbReference>
<geneLocation type="plasmid" evidence="3 4">
    <name>punmamed2</name>
</geneLocation>
<protein>
    <submittedName>
        <fullName evidence="3">Helix-turn-helix domain-containing protein</fullName>
    </submittedName>
</protein>
<dbReference type="SMART" id="SM00530">
    <property type="entry name" value="HTH_XRE"/>
    <property type="match status" value="1"/>
</dbReference>
<dbReference type="SUPFAM" id="SSF47413">
    <property type="entry name" value="lambda repressor-like DNA-binding domains"/>
    <property type="match status" value="1"/>
</dbReference>
<dbReference type="RefSeq" id="WP_263235406.1">
    <property type="nucleotide sequence ID" value="NZ_CP106794.1"/>
</dbReference>
<proteinExistence type="predicted"/>
<feature type="region of interest" description="Disordered" evidence="1">
    <location>
        <begin position="332"/>
        <end position="364"/>
    </location>
</feature>
<dbReference type="InterPro" id="IPR010982">
    <property type="entry name" value="Lambda_DNA-bd_dom_sf"/>
</dbReference>
<evidence type="ECO:0000256" key="1">
    <source>
        <dbReference type="SAM" id="MobiDB-lite"/>
    </source>
</evidence>
<organism evidence="3 4">
    <name type="scientific">Streptomyces cynarae</name>
    <dbReference type="NCBI Taxonomy" id="2981134"/>
    <lineage>
        <taxon>Bacteria</taxon>
        <taxon>Bacillati</taxon>
        <taxon>Actinomycetota</taxon>
        <taxon>Actinomycetes</taxon>
        <taxon>Kitasatosporales</taxon>
        <taxon>Streptomycetaceae</taxon>
        <taxon>Streptomyces</taxon>
    </lineage>
</organism>
<evidence type="ECO:0000259" key="2">
    <source>
        <dbReference type="PROSITE" id="PS50943"/>
    </source>
</evidence>
<dbReference type="CDD" id="cd00093">
    <property type="entry name" value="HTH_XRE"/>
    <property type="match status" value="1"/>
</dbReference>
<sequence length="401" mass="44586">MHRPRLTRTTASAAPNAALPPRTTPGRLDEILGEIIRDLQDDGRVLLRQLGDDDTEQILEQVQQMRTRLDCLTAGLVGRARLRQGTWARIGLALSVSEDTARHRYTDDYIVRRLKQVGHLPSVPTSLRALYEEPARHVAAGPADTGEEIPDEVEAVGAAYNRLAPVLSMLARASELPLHELARQSRCSASYLSRMLSGHRVPSWKITERFARACGADPVVLRKVWETEQLRRRQPRRPTADQHEIDSLDGISTQAQALQRLMAALRTLHVRAGQPTAQQICITSRWRLQAAEVTDVLDGAAMCDWPTLFQLVQAMGGSVDYFRPLWQAATEYRDQPTEPPPTATTVDQPSADARPAGPADNAHHLISQFRDVLGSAPALDLGQREAIRRRIAQRAERQGHS</sequence>
<keyword evidence="4" id="KW-1185">Reference proteome</keyword>
<dbReference type="InterPro" id="IPR001387">
    <property type="entry name" value="Cro/C1-type_HTH"/>
</dbReference>
<dbReference type="Pfam" id="PF13560">
    <property type="entry name" value="HTH_31"/>
    <property type="match status" value="1"/>
</dbReference>
<evidence type="ECO:0000313" key="4">
    <source>
        <dbReference type="Proteomes" id="UP001061298"/>
    </source>
</evidence>
<accession>A0ABY6EE91</accession>
<dbReference type="EMBL" id="CP106794">
    <property type="protein sequence ID" value="UXY25070.1"/>
    <property type="molecule type" value="Genomic_DNA"/>
</dbReference>
<feature type="domain" description="HTH cro/C1-type" evidence="2">
    <location>
        <begin position="176"/>
        <end position="221"/>
    </location>
</feature>
<reference evidence="3" key="1">
    <citation type="submission" date="2022-10" db="EMBL/GenBank/DDBJ databases">
        <authorList>
            <person name="Mo P."/>
        </authorList>
    </citation>
    <scope>NUCLEOTIDE SEQUENCE</scope>
    <source>
        <strain evidence="3">HUAS 13-4</strain>
        <plasmid evidence="3">punmamed2</plasmid>
    </source>
</reference>
<keyword evidence="3" id="KW-0614">Plasmid</keyword>
<gene>
    <name evidence="3" type="ORF">N8I84_42395</name>
</gene>
<dbReference type="PROSITE" id="PS50943">
    <property type="entry name" value="HTH_CROC1"/>
    <property type="match status" value="1"/>
</dbReference>